<feature type="transmembrane region" description="Helical" evidence="1">
    <location>
        <begin position="44"/>
        <end position="62"/>
    </location>
</feature>
<feature type="transmembrane region" description="Helical" evidence="1">
    <location>
        <begin position="74"/>
        <end position="93"/>
    </location>
</feature>
<feature type="transmembrane region" description="Helical" evidence="1">
    <location>
        <begin position="114"/>
        <end position="134"/>
    </location>
</feature>
<dbReference type="KEGG" id="slr:L21SP2_1219"/>
<dbReference type="RefSeq" id="WP_024267544.1">
    <property type="nucleotide sequence ID" value="NC_023035.1"/>
</dbReference>
<gene>
    <name evidence="2" type="ORF">L21SP2_1219</name>
</gene>
<accession>V5WG77</accession>
<keyword evidence="3" id="KW-1185">Reference proteome</keyword>
<protein>
    <submittedName>
        <fullName evidence="2">Uncharacterized protein</fullName>
    </submittedName>
</protein>
<keyword evidence="1" id="KW-0812">Transmembrane</keyword>
<reference evidence="2 3" key="1">
    <citation type="journal article" date="2015" name="Stand. Genomic Sci.">
        <title>Complete genome sequence and description of Salinispira pacifica gen. nov., sp. nov., a novel spirochaete isolated form a hypersaline microbial mat.</title>
        <authorList>
            <person name="Ben Hania W."/>
            <person name="Joseph M."/>
            <person name="Schumann P."/>
            <person name="Bunk B."/>
            <person name="Fiebig A."/>
            <person name="Sproer C."/>
            <person name="Klenk H.P."/>
            <person name="Fardeau M.L."/>
            <person name="Spring S."/>
        </authorList>
    </citation>
    <scope>NUCLEOTIDE SEQUENCE [LARGE SCALE GENOMIC DNA]</scope>
    <source>
        <strain evidence="2 3">L21-RPul-D2</strain>
    </source>
</reference>
<dbReference type="Proteomes" id="UP000018680">
    <property type="component" value="Chromosome"/>
</dbReference>
<dbReference type="HOGENOM" id="CLU_154627_0_0_12"/>
<evidence type="ECO:0000313" key="3">
    <source>
        <dbReference type="Proteomes" id="UP000018680"/>
    </source>
</evidence>
<name>V5WG77_9SPIO</name>
<proteinExistence type="predicted"/>
<keyword evidence="1" id="KW-0472">Membrane</keyword>
<sequence length="137" mass="15306">MFQIFSLFVLALGFSGFILSFGWFDQRLKCGEVFSAEKVLSPRFVLMLGVVMAILTLLRLFFPHPGNLAVLGDILPVLSGALASLMLISDYFVQKSEAPAALFITFERLFLRHRNIIGVLIVFIALVHFIFPGIQVL</sequence>
<evidence type="ECO:0000313" key="2">
    <source>
        <dbReference type="EMBL" id="AHC14620.1"/>
    </source>
</evidence>
<feature type="transmembrane region" description="Helical" evidence="1">
    <location>
        <begin position="6"/>
        <end position="24"/>
    </location>
</feature>
<dbReference type="EMBL" id="CP006939">
    <property type="protein sequence ID" value="AHC14620.1"/>
    <property type="molecule type" value="Genomic_DNA"/>
</dbReference>
<dbReference type="STRING" id="1307761.L21SP2_1219"/>
<evidence type="ECO:0000256" key="1">
    <source>
        <dbReference type="SAM" id="Phobius"/>
    </source>
</evidence>
<keyword evidence="1" id="KW-1133">Transmembrane helix</keyword>
<organism evidence="2 3">
    <name type="scientific">Salinispira pacifica</name>
    <dbReference type="NCBI Taxonomy" id="1307761"/>
    <lineage>
        <taxon>Bacteria</taxon>
        <taxon>Pseudomonadati</taxon>
        <taxon>Spirochaetota</taxon>
        <taxon>Spirochaetia</taxon>
        <taxon>Spirochaetales</taxon>
        <taxon>Spirochaetaceae</taxon>
        <taxon>Salinispira</taxon>
    </lineage>
</organism>
<dbReference type="AlphaFoldDB" id="V5WG77"/>